<keyword evidence="3" id="KW-1185">Reference proteome</keyword>
<feature type="signal peptide" evidence="1">
    <location>
        <begin position="1"/>
        <end position="22"/>
    </location>
</feature>
<feature type="chain" id="PRO_5016597086" evidence="1">
    <location>
        <begin position="23"/>
        <end position="906"/>
    </location>
</feature>
<evidence type="ECO:0000313" key="3">
    <source>
        <dbReference type="Proteomes" id="UP000264217"/>
    </source>
</evidence>
<reference evidence="2 3" key="1">
    <citation type="submission" date="2018-08" db="EMBL/GenBank/DDBJ databases">
        <title>Mucilaginibacter sp. MYSH2.</title>
        <authorList>
            <person name="Seo T."/>
        </authorList>
    </citation>
    <scope>NUCLEOTIDE SEQUENCE [LARGE SCALE GENOMIC DNA]</scope>
    <source>
        <strain evidence="2 3">MYSH2</strain>
    </source>
</reference>
<dbReference type="OrthoDB" id="609485at2"/>
<proteinExistence type="predicted"/>
<gene>
    <name evidence="2" type="ORF">D0C36_04165</name>
</gene>
<name>A0A372NXA5_9SPHI</name>
<organism evidence="2 3">
    <name type="scientific">Mucilaginibacter conchicola</name>
    <dbReference type="NCBI Taxonomy" id="2303333"/>
    <lineage>
        <taxon>Bacteria</taxon>
        <taxon>Pseudomonadati</taxon>
        <taxon>Bacteroidota</taxon>
        <taxon>Sphingobacteriia</taxon>
        <taxon>Sphingobacteriales</taxon>
        <taxon>Sphingobacteriaceae</taxon>
        <taxon>Mucilaginibacter</taxon>
    </lineage>
</organism>
<comment type="caution">
    <text evidence="2">The sequence shown here is derived from an EMBL/GenBank/DDBJ whole genome shotgun (WGS) entry which is preliminary data.</text>
</comment>
<evidence type="ECO:0000256" key="1">
    <source>
        <dbReference type="SAM" id="SignalP"/>
    </source>
</evidence>
<protein>
    <submittedName>
        <fullName evidence="2">Carboxypeptidase regulatory-like domain-containing protein</fullName>
    </submittedName>
</protein>
<accession>A0A372NXA5</accession>
<dbReference type="AlphaFoldDB" id="A0A372NXA5"/>
<keyword evidence="2" id="KW-0121">Carboxypeptidase</keyword>
<keyword evidence="1" id="KW-0732">Signal</keyword>
<dbReference type="RefSeq" id="WP_117390298.1">
    <property type="nucleotide sequence ID" value="NZ_QWDC01000001.1"/>
</dbReference>
<evidence type="ECO:0000313" key="2">
    <source>
        <dbReference type="EMBL" id="RFZ94740.1"/>
    </source>
</evidence>
<sequence>MNPKKFALFLLLCACSVSTAFAQRDTIGVRTIVAKTAQYINAFPFEKVYLHLDKPYYTAGDTIWFKAYVTIDKHQPTVLSNVVYVDIANSKDSLIKILKLPVANGVAHGNILLPANIYRQGNYHLRAYTQYMRNYDPDYYFNKNITIGNSIQEGINANIKFKNAGTKPVAEISYKETGGTAISNRRVNWSIANANGDEVAKGKATTDANGNISVPLTEAANINLQKATLIANLETADRKEKLDRFPLQGAATRHDVQFFPEGGELTLGVGSKIAFKAIDESGLGADIKGTLVDNTGATVAQLQSQHLGMGVFTLTPEDGKTYKANITFADGSTASYDMPRIKPSGISLSINNADATNIALKITANEPYFSANQGKLYYILAQSGGAVYFAAQTALNEKTAVSTIPKEKFPTGIVQFSLMSERGVILAERIVFVQRNDALNISLSSDKKTYTTRQRVHLQVAAKKGIAPVAGDFSISVVDESKVPFDEENETTILSNLLLTSDLKGYIEKPNYYFLSKNANASADLDVLMLTQGYRRISYRNIILNKLPQITLQPEQNGLELTGMLRNNSGMPISRGNLRIQIPSKRFVTETFTDMEGNFKVSKLDYADSAEIVLNARGNVNSRNLVISVNGDPFQPATKNVYGLDEITNIDSAFKTLLVNSKRQYDNTHTLKEVTIKATSLVKKPSYRDYSMLTGLPGMADQTLNGDRFKDCPNLFVCLPSNLLAVTAQDNNLYFSKNMSNPNKLPIQIFVNGKVVDYPYLNSIAGRDVEIIEMFKSDGVSSINKNYQSDGIISIITRKPPKGEKITFQQLQDMLPKGNVLNYNGFGYAVAKEFYSPKYDALKQGTFGGDLRSTIYWSPKVKTDKVTGATSVDFFNADGRGTYRATIEGFDAEGNLGRYIYRYTVK</sequence>
<keyword evidence="2" id="KW-0645">Protease</keyword>
<keyword evidence="2" id="KW-0378">Hydrolase</keyword>
<dbReference type="Gene3D" id="2.60.40.1930">
    <property type="match status" value="1"/>
</dbReference>
<dbReference type="GO" id="GO:0004180">
    <property type="term" value="F:carboxypeptidase activity"/>
    <property type="evidence" value="ECO:0007669"/>
    <property type="project" value="UniProtKB-KW"/>
</dbReference>
<dbReference type="Proteomes" id="UP000264217">
    <property type="component" value="Unassembled WGS sequence"/>
</dbReference>
<dbReference type="EMBL" id="QWDC01000001">
    <property type="protein sequence ID" value="RFZ94740.1"/>
    <property type="molecule type" value="Genomic_DNA"/>
</dbReference>